<reference evidence="5 6" key="1">
    <citation type="submission" date="2023-11" db="EMBL/GenBank/DDBJ databases">
        <title>Draft genome of Azohydromonas lata strain H1 (DSM1123), a polyhydroxyalkanoate producer.</title>
        <authorList>
            <person name="Traversa D."/>
            <person name="D'Addabbo P."/>
            <person name="Pazzani C."/>
            <person name="Manzari C."/>
            <person name="Chiara M."/>
            <person name="Scrascia M."/>
        </authorList>
    </citation>
    <scope>NUCLEOTIDE SEQUENCE [LARGE SCALE GENOMIC DNA]</scope>
    <source>
        <strain evidence="5 6">H1</strain>
    </source>
</reference>
<dbReference type="GO" id="GO:0003857">
    <property type="term" value="F:(3S)-3-hydroxyacyl-CoA dehydrogenase (NAD+) activity"/>
    <property type="evidence" value="ECO:0007669"/>
    <property type="project" value="UniProtKB-EC"/>
</dbReference>
<evidence type="ECO:0000259" key="4">
    <source>
        <dbReference type="Pfam" id="PF18321"/>
    </source>
</evidence>
<dbReference type="EMBL" id="JAXOJX010000028">
    <property type="protein sequence ID" value="MDZ5458294.1"/>
    <property type="molecule type" value="Genomic_DNA"/>
</dbReference>
<organism evidence="5 6">
    <name type="scientific">Azohydromonas lata</name>
    <dbReference type="NCBI Taxonomy" id="45677"/>
    <lineage>
        <taxon>Bacteria</taxon>
        <taxon>Pseudomonadati</taxon>
        <taxon>Pseudomonadota</taxon>
        <taxon>Betaproteobacteria</taxon>
        <taxon>Burkholderiales</taxon>
        <taxon>Sphaerotilaceae</taxon>
        <taxon>Azohydromonas</taxon>
    </lineage>
</organism>
<dbReference type="SUPFAM" id="SSF48179">
    <property type="entry name" value="6-phosphogluconate dehydrogenase C-terminal domain-like"/>
    <property type="match status" value="2"/>
</dbReference>
<dbReference type="InterPro" id="IPR008927">
    <property type="entry name" value="6-PGluconate_DH-like_C_sf"/>
</dbReference>
<evidence type="ECO:0000259" key="2">
    <source>
        <dbReference type="Pfam" id="PF00725"/>
    </source>
</evidence>
<keyword evidence="6" id="KW-1185">Reference proteome</keyword>
<dbReference type="Pfam" id="PF00725">
    <property type="entry name" value="3HCDH"/>
    <property type="match status" value="2"/>
</dbReference>
<feature type="domain" description="3-hydroxyacyl-CoA dehydrogenase C-terminal" evidence="2">
    <location>
        <begin position="420"/>
        <end position="498"/>
    </location>
</feature>
<evidence type="ECO:0000313" key="5">
    <source>
        <dbReference type="EMBL" id="MDZ5458294.1"/>
    </source>
</evidence>
<protein>
    <submittedName>
        <fullName evidence="5">3-hydroxyacyl-CoA dehydrogenase</fullName>
        <ecNumber evidence="5">1.1.1.35</ecNumber>
    </submittedName>
</protein>
<dbReference type="PANTHER" id="PTHR48075">
    <property type="entry name" value="3-HYDROXYACYL-COA DEHYDROGENASE FAMILY PROTEIN"/>
    <property type="match status" value="1"/>
</dbReference>
<dbReference type="Pfam" id="PF18321">
    <property type="entry name" value="3HCDH_RFF"/>
    <property type="match status" value="1"/>
</dbReference>
<feature type="domain" description="3-hydroxyacyl-CoA dehydrogenase C-terminal" evidence="2">
    <location>
        <begin position="191"/>
        <end position="286"/>
    </location>
</feature>
<accession>A0ABU5IGN9</accession>
<dbReference type="InterPro" id="IPR041040">
    <property type="entry name" value="3HCDH_RFF"/>
</dbReference>
<comment type="caution">
    <text evidence="5">The sequence shown here is derived from an EMBL/GenBank/DDBJ whole genome shotgun (WGS) entry which is preliminary data.</text>
</comment>
<dbReference type="InterPro" id="IPR036291">
    <property type="entry name" value="NAD(P)-bd_dom_sf"/>
</dbReference>
<feature type="domain" description="3-hydroxybutyryl-CoA dehydrogenase reduced Rossmann-fold" evidence="4">
    <location>
        <begin position="351"/>
        <end position="419"/>
    </location>
</feature>
<dbReference type="InterPro" id="IPR006176">
    <property type="entry name" value="3-OHacyl-CoA_DH_NAD-bd"/>
</dbReference>
<dbReference type="InterPro" id="IPR013328">
    <property type="entry name" value="6PGD_dom2"/>
</dbReference>
<dbReference type="Gene3D" id="1.10.1040.10">
    <property type="entry name" value="N-(1-d-carboxylethyl)-l-norvaline Dehydrogenase, domain 2"/>
    <property type="match status" value="2"/>
</dbReference>
<dbReference type="SUPFAM" id="SSF51735">
    <property type="entry name" value="NAD(P)-binding Rossmann-fold domains"/>
    <property type="match status" value="1"/>
</dbReference>
<evidence type="ECO:0000313" key="6">
    <source>
        <dbReference type="Proteomes" id="UP001293718"/>
    </source>
</evidence>
<evidence type="ECO:0000256" key="1">
    <source>
        <dbReference type="ARBA" id="ARBA00023002"/>
    </source>
</evidence>
<gene>
    <name evidence="5" type="ORF">SM757_17095</name>
</gene>
<feature type="domain" description="3-hydroxyacyl-CoA dehydrogenase NAD binding" evidence="3">
    <location>
        <begin position="13"/>
        <end position="187"/>
    </location>
</feature>
<dbReference type="InterPro" id="IPR006108">
    <property type="entry name" value="3HC_DH_C"/>
</dbReference>
<dbReference type="EC" id="1.1.1.35" evidence="5"/>
<dbReference type="PANTHER" id="PTHR48075:SF5">
    <property type="entry name" value="3-HYDROXYBUTYRYL-COA DEHYDROGENASE"/>
    <property type="match status" value="1"/>
</dbReference>
<dbReference type="Pfam" id="PF02737">
    <property type="entry name" value="3HCDH_N"/>
    <property type="match status" value="1"/>
</dbReference>
<dbReference type="NCBIfam" id="NF006124">
    <property type="entry name" value="PRK08268.1"/>
    <property type="match status" value="1"/>
</dbReference>
<sequence>MTFKPLQGAPLLVVGAGIMGTGIAQVAAQAGHAVMLFDLREGAAAQAKAQLARSLDALAAKGKLSAQDVAGTLERIEPIPSLDAAASVRLVVEAVVEKLDVKRSLLRQLEGIVGGDCVLATNTSSISVTAIANGLQQPGRLVGMHFFNPVPLMRLVEVVSGLRTDAAVAQAVHSLAGSWGKVAVHARSTPGFIVNRIARPYYAETLALLQERSAEPALLDACLRAAGFRMGPCELMDLIGHDTNFAVTQSVFEANFFDKRFAPSLVQRELVDGGLLGRKSGRGFYDHAPGAVKPSVPAFEPMELPAETLLSVHGQGAVARRLSDTLAAAGRGFEPVPDSDWVGLEIDGAQLRLTDGRAASQVGAGEVAEVVVFDLPLSRDGGAALSWAPAVQAGAAWVEAAPRWLRALGFNAQRMADAPGLVVARTVAMLINEAADAVHQGVCDEAGADAAMKLGVNYPQGPFEWLHRWGAAPVAALLDALDAHYRGERYRVSPGLRMRAWQRGMVESQDCKGDVV</sequence>
<dbReference type="Gene3D" id="3.40.50.720">
    <property type="entry name" value="NAD(P)-binding Rossmann-like Domain"/>
    <property type="match status" value="1"/>
</dbReference>
<dbReference type="RefSeq" id="WP_322466412.1">
    <property type="nucleotide sequence ID" value="NZ_JAXOJX010000028.1"/>
</dbReference>
<proteinExistence type="predicted"/>
<evidence type="ECO:0000259" key="3">
    <source>
        <dbReference type="Pfam" id="PF02737"/>
    </source>
</evidence>
<dbReference type="Proteomes" id="UP001293718">
    <property type="component" value="Unassembled WGS sequence"/>
</dbReference>
<name>A0ABU5IGN9_9BURK</name>
<keyword evidence="1 5" id="KW-0560">Oxidoreductase</keyword>